<dbReference type="eggNOG" id="KOG4479">
    <property type="taxonomic scope" value="Eukaryota"/>
</dbReference>
<evidence type="ECO:0000313" key="2">
    <source>
        <dbReference type="EMBL" id="EDW68166.1"/>
    </source>
</evidence>
<keyword evidence="1" id="KW-0653">Protein transport</keyword>
<dbReference type="GO" id="GO:0043035">
    <property type="term" value="F:chromatin insulator sequence binding"/>
    <property type="evidence" value="ECO:0007669"/>
    <property type="project" value="UniProtKB-UniRule"/>
</dbReference>
<keyword evidence="3" id="KW-1185">Reference proteome</keyword>
<dbReference type="STRING" id="7244.B4LZD1"/>
<keyword evidence="1" id="KW-0805">Transcription regulation</keyword>
<gene>
    <name evidence="1" type="primary">e(y)2</name>
    <name evidence="2" type="synonym">Dvir\GJ24569</name>
    <name evidence="2" type="ORF">Dvir_GJ24569</name>
</gene>
<dbReference type="GO" id="GO:0006406">
    <property type="term" value="P:mRNA export from nucleus"/>
    <property type="evidence" value="ECO:0007669"/>
    <property type="project" value="UniProtKB-UniRule"/>
</dbReference>
<comment type="function">
    <text evidence="1">Involved in mRNA export coupled transcription activation by association with both the AMEX and the SAGA complexes. The SAGA complex is a multiprotein complex that activates transcription by remodeling chromatin and mediating histone acetylation and deubiquitination. Within the SAGA complex, participates to a subcomplex that specifically deubiquitinates histone H2B. The SAGA complex is recruited to specific gene promoters by activators, where it is required for transcription. Required for nuclear receptor-mediated transactivation. Involved in transcription elongation by recruiting the THO complex onto nascent mRNA. The AMEX complex functions in docking export-competent ribonucleoprotein particles (mRNPs) to the nuclear entrance of the nuclear pore complex (nuclear basket). AMEX participates in mRNA export and accurate chromatin positioning in the nucleus by tethering genes to the nuclear periphery.</text>
</comment>
<keyword evidence="1" id="KW-0813">Transport</keyword>
<dbReference type="HAMAP" id="MF_03046">
    <property type="entry name" value="ENY2_Sus1"/>
    <property type="match status" value="1"/>
</dbReference>
<dbReference type="GO" id="GO:0070390">
    <property type="term" value="C:transcription export complex 2"/>
    <property type="evidence" value="ECO:0007669"/>
    <property type="project" value="UniProtKB-UniRule"/>
</dbReference>
<dbReference type="InParanoid" id="B4LZD1"/>
<dbReference type="Proteomes" id="UP000008792">
    <property type="component" value="Unassembled WGS sequence"/>
</dbReference>
<dbReference type="OMA" id="CGWRKDI"/>
<dbReference type="SMR" id="B4LZD1"/>
<organism evidence="2 3">
    <name type="scientific">Drosophila virilis</name>
    <name type="common">Fruit fly</name>
    <dbReference type="NCBI Taxonomy" id="7244"/>
    <lineage>
        <taxon>Eukaryota</taxon>
        <taxon>Metazoa</taxon>
        <taxon>Ecdysozoa</taxon>
        <taxon>Arthropoda</taxon>
        <taxon>Hexapoda</taxon>
        <taxon>Insecta</taxon>
        <taxon>Pterygota</taxon>
        <taxon>Neoptera</taxon>
        <taxon>Endopterygota</taxon>
        <taxon>Diptera</taxon>
        <taxon>Brachycera</taxon>
        <taxon>Muscomorpha</taxon>
        <taxon>Ephydroidea</taxon>
        <taxon>Drosophilidae</taxon>
        <taxon>Drosophila</taxon>
    </lineage>
</organism>
<dbReference type="InterPro" id="IPR038212">
    <property type="entry name" value="TF_EnY2_sf"/>
</dbReference>
<dbReference type="OrthoDB" id="6221744at2759"/>
<dbReference type="GO" id="GO:0015031">
    <property type="term" value="P:protein transport"/>
    <property type="evidence" value="ECO:0007669"/>
    <property type="project" value="UniProtKB-KW"/>
</dbReference>
<protein>
    <recommendedName>
        <fullName evidence="1">Enhancer of yellow 2 transcription factor</fullName>
    </recommendedName>
</protein>
<dbReference type="KEGG" id="dvi:6630706"/>
<comment type="subunit">
    <text evidence="1">Component of the nuclear pore complex (NPC)-associated AMEX complex (anchoring and mRNA export complex), composed of at least e(y)2 and xmas-2. Component of the SAGA transcription coactivator-HAT complexes, at least composed of Ada2b, e(y)2, Pcaf/Gcn5, Taf10 and Nipped-A/Trrap. Within the SAGA complex, e(y)2, Sgf11, and not/nonstop form an additional subcomplex of SAGA called the DUB module (deubiquitination module). Component of the THO complex, composed of at least e(y)2, HPR1, THO2, THOC5, THOC6 and THOC7. Interacts with e(y)1. Interacts with su(Hw) (via zinc fingers). Interacts with xmas-2; required for localization to the nuclear periphery. Interacts with the nuclear pore complex (NPC).</text>
</comment>
<dbReference type="GO" id="GO:0005654">
    <property type="term" value="C:nucleoplasm"/>
    <property type="evidence" value="ECO:0007669"/>
    <property type="project" value="UniProtKB-SubCell"/>
</dbReference>
<dbReference type="InterPro" id="IPR018783">
    <property type="entry name" value="TF_ENY2"/>
</dbReference>
<dbReference type="GO" id="GO:0071819">
    <property type="term" value="C:DUBm complex"/>
    <property type="evidence" value="ECO:0007669"/>
    <property type="project" value="UniProtKB-UniRule"/>
</dbReference>
<evidence type="ECO:0000313" key="3">
    <source>
        <dbReference type="Proteomes" id="UP000008792"/>
    </source>
</evidence>
<comment type="subcellular location">
    <subcellularLocation>
        <location evidence="1">Nucleus</location>
        <location evidence="1">Nucleoplasm</location>
    </subcellularLocation>
    <subcellularLocation>
        <location evidence="1">Cytoplasm</location>
    </subcellularLocation>
</comment>
<keyword evidence="1" id="KW-0963">Cytoplasm</keyword>
<dbReference type="GO" id="GO:0006325">
    <property type="term" value="P:chromatin organization"/>
    <property type="evidence" value="ECO:0007669"/>
    <property type="project" value="UniProtKB-KW"/>
</dbReference>
<dbReference type="GO" id="GO:0000124">
    <property type="term" value="C:SAGA complex"/>
    <property type="evidence" value="ECO:0007669"/>
    <property type="project" value="UniProtKB-UniRule"/>
</dbReference>
<keyword evidence="1" id="KW-0010">Activator</keyword>
<dbReference type="GO" id="GO:0005737">
    <property type="term" value="C:cytoplasm"/>
    <property type="evidence" value="ECO:0007669"/>
    <property type="project" value="UniProtKB-SubCell"/>
</dbReference>
<dbReference type="AlphaFoldDB" id="B4LZD1"/>
<keyword evidence="1" id="KW-0509">mRNA transport</keyword>
<accession>B4LZD1</accession>
<comment type="similarity">
    <text evidence="1">Belongs to the ENY2 family.</text>
</comment>
<proteinExistence type="inferred from homology"/>
<dbReference type="HOGENOM" id="CLU_134052_1_3_1"/>
<dbReference type="Pfam" id="PF10163">
    <property type="entry name" value="EnY2"/>
    <property type="match status" value="1"/>
</dbReference>
<keyword evidence="1" id="KW-0539">Nucleus</keyword>
<keyword evidence="1" id="KW-0804">Transcription</keyword>
<keyword evidence="1" id="KW-0156">Chromatin regulator</keyword>
<evidence type="ECO:0000256" key="1">
    <source>
        <dbReference type="HAMAP-Rule" id="MF_03046"/>
    </source>
</evidence>
<dbReference type="PANTHER" id="PTHR12514">
    <property type="entry name" value="ENHANCER OF YELLOW 2 TRANSCRIPTION FACTOR"/>
    <property type="match status" value="1"/>
</dbReference>
<keyword evidence="1" id="KW-0811">Translocation</keyword>
<reference evidence="2 3" key="1">
    <citation type="journal article" date="2007" name="Nature">
        <title>Evolution of genes and genomes on the Drosophila phylogeny.</title>
        <authorList>
            <consortium name="Drosophila 12 Genomes Consortium"/>
            <person name="Clark A.G."/>
            <person name="Eisen M.B."/>
            <person name="Smith D.R."/>
            <person name="Bergman C.M."/>
            <person name="Oliver B."/>
            <person name="Markow T.A."/>
            <person name="Kaufman T.C."/>
            <person name="Kellis M."/>
            <person name="Gelbart W."/>
            <person name="Iyer V.N."/>
            <person name="Pollard D.A."/>
            <person name="Sackton T.B."/>
            <person name="Larracuente A.M."/>
            <person name="Singh N.D."/>
            <person name="Abad J.P."/>
            <person name="Abt D.N."/>
            <person name="Adryan B."/>
            <person name="Aguade M."/>
            <person name="Akashi H."/>
            <person name="Anderson W.W."/>
            <person name="Aquadro C.F."/>
            <person name="Ardell D.H."/>
            <person name="Arguello R."/>
            <person name="Artieri C.G."/>
            <person name="Barbash D.A."/>
            <person name="Barker D."/>
            <person name="Barsanti P."/>
            <person name="Batterham P."/>
            <person name="Batzoglou S."/>
            <person name="Begun D."/>
            <person name="Bhutkar A."/>
            <person name="Blanco E."/>
            <person name="Bosak S.A."/>
            <person name="Bradley R.K."/>
            <person name="Brand A.D."/>
            <person name="Brent M.R."/>
            <person name="Brooks A.N."/>
            <person name="Brown R.H."/>
            <person name="Butlin R.K."/>
            <person name="Caggese C."/>
            <person name="Calvi B.R."/>
            <person name="Bernardo de Carvalho A."/>
            <person name="Caspi A."/>
            <person name="Castrezana S."/>
            <person name="Celniker S.E."/>
            <person name="Chang J.L."/>
            <person name="Chapple C."/>
            <person name="Chatterji S."/>
            <person name="Chinwalla A."/>
            <person name="Civetta A."/>
            <person name="Clifton S.W."/>
            <person name="Comeron J.M."/>
            <person name="Costello J.C."/>
            <person name="Coyne J.A."/>
            <person name="Daub J."/>
            <person name="David R.G."/>
            <person name="Delcher A.L."/>
            <person name="Delehaunty K."/>
            <person name="Do C.B."/>
            <person name="Ebling H."/>
            <person name="Edwards K."/>
            <person name="Eickbush T."/>
            <person name="Evans J.D."/>
            <person name="Filipski A."/>
            <person name="Findeiss S."/>
            <person name="Freyhult E."/>
            <person name="Fulton L."/>
            <person name="Fulton R."/>
            <person name="Garcia A.C."/>
            <person name="Gardiner A."/>
            <person name="Garfield D.A."/>
            <person name="Garvin B.E."/>
            <person name="Gibson G."/>
            <person name="Gilbert D."/>
            <person name="Gnerre S."/>
            <person name="Godfrey J."/>
            <person name="Good R."/>
            <person name="Gotea V."/>
            <person name="Gravely B."/>
            <person name="Greenberg A.J."/>
            <person name="Griffiths-Jones S."/>
            <person name="Gross S."/>
            <person name="Guigo R."/>
            <person name="Gustafson E.A."/>
            <person name="Haerty W."/>
            <person name="Hahn M.W."/>
            <person name="Halligan D.L."/>
            <person name="Halpern A.L."/>
            <person name="Halter G.M."/>
            <person name="Han M.V."/>
            <person name="Heger A."/>
            <person name="Hillier L."/>
            <person name="Hinrichs A.S."/>
            <person name="Holmes I."/>
            <person name="Hoskins R.A."/>
            <person name="Hubisz M.J."/>
            <person name="Hultmark D."/>
            <person name="Huntley M.A."/>
            <person name="Jaffe D.B."/>
            <person name="Jagadeeshan S."/>
            <person name="Jeck W.R."/>
            <person name="Johnson J."/>
            <person name="Jones C.D."/>
            <person name="Jordan W.C."/>
            <person name="Karpen G.H."/>
            <person name="Kataoka E."/>
            <person name="Keightley P.D."/>
            <person name="Kheradpour P."/>
            <person name="Kirkness E.F."/>
            <person name="Koerich L.B."/>
            <person name="Kristiansen K."/>
            <person name="Kudrna D."/>
            <person name="Kulathinal R.J."/>
            <person name="Kumar S."/>
            <person name="Kwok R."/>
            <person name="Lander E."/>
            <person name="Langley C.H."/>
            <person name="Lapoint R."/>
            <person name="Lazzaro B.P."/>
            <person name="Lee S.J."/>
            <person name="Levesque L."/>
            <person name="Li R."/>
            <person name="Lin C.F."/>
            <person name="Lin M.F."/>
            <person name="Lindblad-Toh K."/>
            <person name="Llopart A."/>
            <person name="Long M."/>
            <person name="Low L."/>
            <person name="Lozovsky E."/>
            <person name="Lu J."/>
            <person name="Luo M."/>
            <person name="Machado C.A."/>
            <person name="Makalowski W."/>
            <person name="Marzo M."/>
            <person name="Matsuda M."/>
            <person name="Matzkin L."/>
            <person name="McAllister B."/>
            <person name="McBride C.S."/>
            <person name="McKernan B."/>
            <person name="McKernan K."/>
            <person name="Mendez-Lago M."/>
            <person name="Minx P."/>
            <person name="Mollenhauer M.U."/>
            <person name="Montooth K."/>
            <person name="Mount S.M."/>
            <person name="Mu X."/>
            <person name="Myers E."/>
            <person name="Negre B."/>
            <person name="Newfeld S."/>
            <person name="Nielsen R."/>
            <person name="Noor M.A."/>
            <person name="O'Grady P."/>
            <person name="Pachter L."/>
            <person name="Papaceit M."/>
            <person name="Parisi M.J."/>
            <person name="Parisi M."/>
            <person name="Parts L."/>
            <person name="Pedersen J.S."/>
            <person name="Pesole G."/>
            <person name="Phillippy A.M."/>
            <person name="Ponting C.P."/>
            <person name="Pop M."/>
            <person name="Porcelli D."/>
            <person name="Powell J.R."/>
            <person name="Prohaska S."/>
            <person name="Pruitt K."/>
            <person name="Puig M."/>
            <person name="Quesneville H."/>
            <person name="Ram K.R."/>
            <person name="Rand D."/>
            <person name="Rasmussen M.D."/>
            <person name="Reed L.K."/>
            <person name="Reenan R."/>
            <person name="Reily A."/>
            <person name="Remington K.A."/>
            <person name="Rieger T.T."/>
            <person name="Ritchie M.G."/>
            <person name="Robin C."/>
            <person name="Rogers Y.H."/>
            <person name="Rohde C."/>
            <person name="Rozas J."/>
            <person name="Rubenfield M.J."/>
            <person name="Ruiz A."/>
            <person name="Russo S."/>
            <person name="Salzberg S.L."/>
            <person name="Sanchez-Gracia A."/>
            <person name="Saranga D.J."/>
            <person name="Sato H."/>
            <person name="Schaeffer S.W."/>
            <person name="Schatz M.C."/>
            <person name="Schlenke T."/>
            <person name="Schwartz R."/>
            <person name="Segarra C."/>
            <person name="Singh R.S."/>
            <person name="Sirot L."/>
            <person name="Sirota M."/>
            <person name="Sisneros N.B."/>
            <person name="Smith C.D."/>
            <person name="Smith T.F."/>
            <person name="Spieth J."/>
            <person name="Stage D.E."/>
            <person name="Stark A."/>
            <person name="Stephan W."/>
            <person name="Strausberg R.L."/>
            <person name="Strempel S."/>
            <person name="Sturgill D."/>
            <person name="Sutton G."/>
            <person name="Sutton G.G."/>
            <person name="Tao W."/>
            <person name="Teichmann S."/>
            <person name="Tobari Y.N."/>
            <person name="Tomimura Y."/>
            <person name="Tsolas J.M."/>
            <person name="Valente V.L."/>
            <person name="Venter E."/>
            <person name="Venter J.C."/>
            <person name="Vicario S."/>
            <person name="Vieira F.G."/>
            <person name="Vilella A.J."/>
            <person name="Villasante A."/>
            <person name="Walenz B."/>
            <person name="Wang J."/>
            <person name="Wasserman M."/>
            <person name="Watts T."/>
            <person name="Wilson D."/>
            <person name="Wilson R.K."/>
            <person name="Wing R.A."/>
            <person name="Wolfner M.F."/>
            <person name="Wong A."/>
            <person name="Wong G.K."/>
            <person name="Wu C.I."/>
            <person name="Wu G."/>
            <person name="Yamamoto D."/>
            <person name="Yang H.P."/>
            <person name="Yang S.P."/>
            <person name="Yorke J.A."/>
            <person name="Yoshida K."/>
            <person name="Zdobnov E."/>
            <person name="Zhang P."/>
            <person name="Zhang Y."/>
            <person name="Zimin A.V."/>
            <person name="Baldwin J."/>
            <person name="Abdouelleil A."/>
            <person name="Abdulkadir J."/>
            <person name="Abebe A."/>
            <person name="Abera B."/>
            <person name="Abreu J."/>
            <person name="Acer S.C."/>
            <person name="Aftuck L."/>
            <person name="Alexander A."/>
            <person name="An P."/>
            <person name="Anderson E."/>
            <person name="Anderson S."/>
            <person name="Arachi H."/>
            <person name="Azer M."/>
            <person name="Bachantsang P."/>
            <person name="Barry A."/>
            <person name="Bayul T."/>
            <person name="Berlin A."/>
            <person name="Bessette D."/>
            <person name="Bloom T."/>
            <person name="Blye J."/>
            <person name="Boguslavskiy L."/>
            <person name="Bonnet C."/>
            <person name="Boukhgalter B."/>
            <person name="Bourzgui I."/>
            <person name="Brown A."/>
            <person name="Cahill P."/>
            <person name="Channer S."/>
            <person name="Cheshatsang Y."/>
            <person name="Chuda L."/>
            <person name="Citroen M."/>
            <person name="Collymore A."/>
            <person name="Cooke P."/>
            <person name="Costello M."/>
            <person name="D'Aco K."/>
            <person name="Daza R."/>
            <person name="De Haan G."/>
            <person name="DeGray S."/>
            <person name="DeMaso C."/>
            <person name="Dhargay N."/>
            <person name="Dooley K."/>
            <person name="Dooley E."/>
            <person name="Doricent M."/>
            <person name="Dorje P."/>
            <person name="Dorjee K."/>
            <person name="Dupes A."/>
            <person name="Elong R."/>
            <person name="Falk J."/>
            <person name="Farina A."/>
            <person name="Faro S."/>
            <person name="Ferguson D."/>
            <person name="Fisher S."/>
            <person name="Foley C.D."/>
            <person name="Franke A."/>
            <person name="Friedrich D."/>
            <person name="Gadbois L."/>
            <person name="Gearin G."/>
            <person name="Gearin C.R."/>
            <person name="Giannoukos G."/>
            <person name="Goode T."/>
            <person name="Graham J."/>
            <person name="Grandbois E."/>
            <person name="Grewal S."/>
            <person name="Gyaltsen K."/>
            <person name="Hafez N."/>
            <person name="Hagos B."/>
            <person name="Hall J."/>
            <person name="Henson C."/>
            <person name="Hollinger A."/>
            <person name="Honan T."/>
            <person name="Huard M.D."/>
            <person name="Hughes L."/>
            <person name="Hurhula B."/>
            <person name="Husby M.E."/>
            <person name="Kamat A."/>
            <person name="Kanga B."/>
            <person name="Kashin S."/>
            <person name="Khazanovich D."/>
            <person name="Kisner P."/>
            <person name="Lance K."/>
            <person name="Lara M."/>
            <person name="Lee W."/>
            <person name="Lennon N."/>
            <person name="Letendre F."/>
            <person name="LeVine R."/>
            <person name="Lipovsky A."/>
            <person name="Liu X."/>
            <person name="Liu J."/>
            <person name="Liu S."/>
            <person name="Lokyitsang T."/>
            <person name="Lokyitsang Y."/>
            <person name="Lubonja R."/>
            <person name="Lui A."/>
            <person name="MacDonald P."/>
            <person name="Magnisalis V."/>
            <person name="Maru K."/>
            <person name="Matthews C."/>
            <person name="McCusker W."/>
            <person name="McDonough S."/>
            <person name="Mehta T."/>
            <person name="Meldrim J."/>
            <person name="Meneus L."/>
            <person name="Mihai O."/>
            <person name="Mihalev A."/>
            <person name="Mihova T."/>
            <person name="Mittelman R."/>
            <person name="Mlenga V."/>
            <person name="Montmayeur A."/>
            <person name="Mulrain L."/>
            <person name="Navidi A."/>
            <person name="Naylor J."/>
            <person name="Negash T."/>
            <person name="Nguyen T."/>
            <person name="Nguyen N."/>
            <person name="Nicol R."/>
            <person name="Norbu C."/>
            <person name="Norbu N."/>
            <person name="Novod N."/>
            <person name="O'Neill B."/>
            <person name="Osman S."/>
            <person name="Markiewicz E."/>
            <person name="Oyono O.L."/>
            <person name="Patti C."/>
            <person name="Phunkhang P."/>
            <person name="Pierre F."/>
            <person name="Priest M."/>
            <person name="Raghuraman S."/>
            <person name="Rege F."/>
            <person name="Reyes R."/>
            <person name="Rise C."/>
            <person name="Rogov P."/>
            <person name="Ross K."/>
            <person name="Ryan E."/>
            <person name="Settipalli S."/>
            <person name="Shea T."/>
            <person name="Sherpa N."/>
            <person name="Shi L."/>
            <person name="Shih D."/>
            <person name="Sparrow T."/>
            <person name="Spaulding J."/>
            <person name="Stalker J."/>
            <person name="Stange-Thomann N."/>
            <person name="Stavropoulos S."/>
            <person name="Stone C."/>
            <person name="Strader C."/>
            <person name="Tesfaye S."/>
            <person name="Thomson T."/>
            <person name="Thoulutsang Y."/>
            <person name="Thoulutsang D."/>
            <person name="Topham K."/>
            <person name="Topping I."/>
            <person name="Tsamla T."/>
            <person name="Vassiliev H."/>
            <person name="Vo A."/>
            <person name="Wangchuk T."/>
            <person name="Wangdi T."/>
            <person name="Weiand M."/>
            <person name="Wilkinson J."/>
            <person name="Wilson A."/>
            <person name="Yadav S."/>
            <person name="Young G."/>
            <person name="Yu Q."/>
            <person name="Zembek L."/>
            <person name="Zhong D."/>
            <person name="Zimmer A."/>
            <person name="Zwirko Z."/>
            <person name="Jaffe D.B."/>
            <person name="Alvarez P."/>
            <person name="Brockman W."/>
            <person name="Butler J."/>
            <person name="Chin C."/>
            <person name="Gnerre S."/>
            <person name="Grabherr M."/>
            <person name="Kleber M."/>
            <person name="Mauceli E."/>
            <person name="MacCallum I."/>
        </authorList>
    </citation>
    <scope>NUCLEOTIDE SEQUENCE [LARGE SCALE GENOMIC DNA]</scope>
    <source>
        <strain evidence="3">Tucson 15010-1051.87</strain>
    </source>
</reference>
<name>B4LZD1_DROVI</name>
<dbReference type="GO" id="GO:0003713">
    <property type="term" value="F:transcription coactivator activity"/>
    <property type="evidence" value="ECO:0007669"/>
    <property type="project" value="UniProtKB-UniRule"/>
</dbReference>
<dbReference type="FunCoup" id="B4LZD1">
    <property type="interactions" value="8"/>
</dbReference>
<dbReference type="GO" id="GO:0006368">
    <property type="term" value="P:transcription elongation by RNA polymerase II"/>
    <property type="evidence" value="ECO:0007669"/>
    <property type="project" value="UniProtKB-UniRule"/>
</dbReference>
<dbReference type="EMBL" id="CH940650">
    <property type="protein sequence ID" value="EDW68166.1"/>
    <property type="molecule type" value="Genomic_DNA"/>
</dbReference>
<dbReference type="Gene3D" id="1.10.246.140">
    <property type="match status" value="1"/>
</dbReference>
<dbReference type="GO" id="GO:0005643">
    <property type="term" value="C:nuclear pore"/>
    <property type="evidence" value="ECO:0007669"/>
    <property type="project" value="UniProtKB-UniRule"/>
</dbReference>
<dbReference type="PhylomeDB" id="B4LZD1"/>
<sequence>MENSKETGIGTDSAALDKATLNTGDTMALKDLLEKRLIDCGWRKEIEQLIRNTLEERGVANLTHDQLAAMIIPNARALVPDVVRKEMLLRVREALQSPLPPSGKK</sequence>